<evidence type="ECO:0000313" key="2">
    <source>
        <dbReference type="WBParaSite" id="TCONS_00006269.p1"/>
    </source>
</evidence>
<keyword evidence="1" id="KW-1185">Reference proteome</keyword>
<proteinExistence type="predicted"/>
<name>A0AAF5D5S0_STRER</name>
<dbReference type="Proteomes" id="UP000035681">
    <property type="component" value="Unplaced"/>
</dbReference>
<evidence type="ECO:0000313" key="1">
    <source>
        <dbReference type="Proteomes" id="UP000035681"/>
    </source>
</evidence>
<sequence length="99" mass="11878">MKSIPRSISQSSHNFINSQYKHKKLVNIIENGTDFVIIRNGNYNSSLLFKERFENFLNFIKKKFYNFLHSNEKSLVKLIIYLLTIWKMAFIKMKKTLNK</sequence>
<protein>
    <submittedName>
        <fullName evidence="2">Uncharacterized protein</fullName>
    </submittedName>
</protein>
<reference evidence="2" key="1">
    <citation type="submission" date="2024-02" db="UniProtKB">
        <authorList>
            <consortium name="WormBaseParasite"/>
        </authorList>
    </citation>
    <scope>IDENTIFICATION</scope>
</reference>
<dbReference type="WBParaSite" id="TCONS_00006269.p1">
    <property type="protein sequence ID" value="TCONS_00006269.p1"/>
    <property type="gene ID" value="XLOC_004431"/>
</dbReference>
<accession>A0AAF5D5S0</accession>
<organism evidence="1 2">
    <name type="scientific">Strongyloides stercoralis</name>
    <name type="common">Threadworm</name>
    <dbReference type="NCBI Taxonomy" id="6248"/>
    <lineage>
        <taxon>Eukaryota</taxon>
        <taxon>Metazoa</taxon>
        <taxon>Ecdysozoa</taxon>
        <taxon>Nematoda</taxon>
        <taxon>Chromadorea</taxon>
        <taxon>Rhabditida</taxon>
        <taxon>Tylenchina</taxon>
        <taxon>Panagrolaimomorpha</taxon>
        <taxon>Strongyloidoidea</taxon>
        <taxon>Strongyloididae</taxon>
        <taxon>Strongyloides</taxon>
    </lineage>
</organism>
<dbReference type="AlphaFoldDB" id="A0AAF5D5S0"/>